<proteinExistence type="predicted"/>
<organism evidence="2 3">
    <name type="scientific">Liparis tanakae</name>
    <name type="common">Tanaka's snailfish</name>
    <dbReference type="NCBI Taxonomy" id="230148"/>
    <lineage>
        <taxon>Eukaryota</taxon>
        <taxon>Metazoa</taxon>
        <taxon>Chordata</taxon>
        <taxon>Craniata</taxon>
        <taxon>Vertebrata</taxon>
        <taxon>Euteleostomi</taxon>
        <taxon>Actinopterygii</taxon>
        <taxon>Neopterygii</taxon>
        <taxon>Teleostei</taxon>
        <taxon>Neoteleostei</taxon>
        <taxon>Acanthomorphata</taxon>
        <taxon>Eupercaria</taxon>
        <taxon>Perciformes</taxon>
        <taxon>Cottioidei</taxon>
        <taxon>Cottales</taxon>
        <taxon>Liparidae</taxon>
        <taxon>Liparis</taxon>
    </lineage>
</organism>
<evidence type="ECO:0000313" key="3">
    <source>
        <dbReference type="Proteomes" id="UP000314294"/>
    </source>
</evidence>
<accession>A0A4Z2H2Z9</accession>
<dbReference type="AlphaFoldDB" id="A0A4Z2H2Z9"/>
<feature type="region of interest" description="Disordered" evidence="1">
    <location>
        <begin position="132"/>
        <end position="164"/>
    </location>
</feature>
<sequence length="219" mass="24233">MLRSGWHSMKVPCSAGRRRVSGRSGCSSHLIQKKPQPGQLWCFAMPLRWSSHRTSSCTELAGRIISCFSTAPWQRLSWPSTLSVAMHFLSASGAVGSRGLLRLRLRSRSRVDVEDTRVRSFPSATWARAGAGGSSAAAASGSEQSDGDQDEKRSTARSPGRSGVRAGASPLAFILLFRFLEGRSHAASLFIFFFNFFFRPDSDELWGRTRRRRETTAFI</sequence>
<reference evidence="2 3" key="1">
    <citation type="submission" date="2019-03" db="EMBL/GenBank/DDBJ databases">
        <title>First draft genome of Liparis tanakae, snailfish: a comprehensive survey of snailfish specific genes.</title>
        <authorList>
            <person name="Kim W."/>
            <person name="Song I."/>
            <person name="Jeong J.-H."/>
            <person name="Kim D."/>
            <person name="Kim S."/>
            <person name="Ryu S."/>
            <person name="Song J.Y."/>
            <person name="Lee S.K."/>
        </authorList>
    </citation>
    <scope>NUCLEOTIDE SEQUENCE [LARGE SCALE GENOMIC DNA]</scope>
    <source>
        <tissue evidence="2">Muscle</tissue>
    </source>
</reference>
<dbReference type="EMBL" id="SRLO01000350">
    <property type="protein sequence ID" value="TNN59685.1"/>
    <property type="molecule type" value="Genomic_DNA"/>
</dbReference>
<name>A0A4Z2H2Z9_9TELE</name>
<protein>
    <submittedName>
        <fullName evidence="2">Uncharacterized protein</fullName>
    </submittedName>
</protein>
<gene>
    <name evidence="2" type="ORF">EYF80_030056</name>
</gene>
<evidence type="ECO:0000256" key="1">
    <source>
        <dbReference type="SAM" id="MobiDB-lite"/>
    </source>
</evidence>
<dbReference type="Proteomes" id="UP000314294">
    <property type="component" value="Unassembled WGS sequence"/>
</dbReference>
<keyword evidence="3" id="KW-1185">Reference proteome</keyword>
<comment type="caution">
    <text evidence="2">The sequence shown here is derived from an EMBL/GenBank/DDBJ whole genome shotgun (WGS) entry which is preliminary data.</text>
</comment>
<evidence type="ECO:0000313" key="2">
    <source>
        <dbReference type="EMBL" id="TNN59685.1"/>
    </source>
</evidence>